<protein>
    <submittedName>
        <fullName evidence="2">Uncharacterized protein</fullName>
    </submittedName>
</protein>
<evidence type="ECO:0000313" key="2">
    <source>
        <dbReference type="EMBL" id="MET4583753.1"/>
    </source>
</evidence>
<gene>
    <name evidence="2" type="ORF">ABIE21_003284</name>
</gene>
<dbReference type="RefSeq" id="WP_354025927.1">
    <property type="nucleotide sequence ID" value="NZ_JBEPSJ010000005.1"/>
</dbReference>
<sequence length="121" mass="13711">MQAEDDRAAAQLGKLTGTGRLGEDRSELTLKQRGQWLVLSATSAHFFDLDGRTVNRMPGRLAVAMITDEGRPIRTIESCRVGEVGYWTMEPFGHEYDLVLRWHQSTEIRRIVQVLGLERPS</sequence>
<name>A0ABV2QTF7_9MICO</name>
<comment type="caution">
    <text evidence="2">The sequence shown here is derived from an EMBL/GenBank/DDBJ whole genome shotgun (WGS) entry which is preliminary data.</text>
</comment>
<evidence type="ECO:0000256" key="1">
    <source>
        <dbReference type="SAM" id="MobiDB-lite"/>
    </source>
</evidence>
<feature type="region of interest" description="Disordered" evidence="1">
    <location>
        <begin position="1"/>
        <end position="21"/>
    </location>
</feature>
<reference evidence="2 3" key="1">
    <citation type="submission" date="2024-06" db="EMBL/GenBank/DDBJ databases">
        <title>Sorghum-associated microbial communities from plants grown in Nebraska, USA.</title>
        <authorList>
            <person name="Schachtman D."/>
        </authorList>
    </citation>
    <scope>NUCLEOTIDE SEQUENCE [LARGE SCALE GENOMIC DNA]</scope>
    <source>
        <strain evidence="2 3">2857</strain>
    </source>
</reference>
<keyword evidence="3" id="KW-1185">Reference proteome</keyword>
<accession>A0ABV2QTF7</accession>
<dbReference type="EMBL" id="JBEPSJ010000005">
    <property type="protein sequence ID" value="MET4583753.1"/>
    <property type="molecule type" value="Genomic_DNA"/>
</dbReference>
<proteinExistence type="predicted"/>
<organism evidence="2 3">
    <name type="scientific">Conyzicola nivalis</name>
    <dbReference type="NCBI Taxonomy" id="1477021"/>
    <lineage>
        <taxon>Bacteria</taxon>
        <taxon>Bacillati</taxon>
        <taxon>Actinomycetota</taxon>
        <taxon>Actinomycetes</taxon>
        <taxon>Micrococcales</taxon>
        <taxon>Microbacteriaceae</taxon>
        <taxon>Conyzicola</taxon>
    </lineage>
</organism>
<dbReference type="Proteomes" id="UP001549257">
    <property type="component" value="Unassembled WGS sequence"/>
</dbReference>
<evidence type="ECO:0000313" key="3">
    <source>
        <dbReference type="Proteomes" id="UP001549257"/>
    </source>
</evidence>